<evidence type="ECO:0000313" key="3">
    <source>
        <dbReference type="Proteomes" id="UP000008068"/>
    </source>
</evidence>
<keyword evidence="3" id="KW-1185">Reference proteome</keyword>
<evidence type="ECO:0000313" key="2">
    <source>
        <dbReference type="EMBL" id="EGT46492.1"/>
    </source>
</evidence>
<accession>G0P6M0</accession>
<feature type="compositionally biased region" description="Basic residues" evidence="1">
    <location>
        <begin position="115"/>
        <end position="125"/>
    </location>
</feature>
<sequence length="191" mass="21879">MLSLNSCDGFQFNKTKALDVEIVSSTGVADPPRNHQESQKEENEKAQLELEFNERSQRGAKNPASRSGVIRPMKIGKKEEPTFAREDDLVLAEDDFTEDTAELPSWKEDSQQGGTRKRTGKAKERRCRENSERSNLHCRSDKKCTDENLLLIKYTPPENGINKGKPRDGEVIMQIQHEQMRIPITFEYINK</sequence>
<feature type="region of interest" description="Disordered" evidence="1">
    <location>
        <begin position="23"/>
        <end position="134"/>
    </location>
</feature>
<protein>
    <submittedName>
        <fullName evidence="2">Uncharacterized protein</fullName>
    </submittedName>
</protein>
<dbReference type="HOGENOM" id="CLU_1422604_0_0_1"/>
<gene>
    <name evidence="2" type="ORF">CAEBREN_11058</name>
</gene>
<name>G0P6M0_CAEBE</name>
<feature type="compositionally biased region" description="Basic and acidic residues" evidence="1">
    <location>
        <begin position="76"/>
        <end position="88"/>
    </location>
</feature>
<dbReference type="EMBL" id="GL380100">
    <property type="protein sequence ID" value="EGT46492.1"/>
    <property type="molecule type" value="Genomic_DNA"/>
</dbReference>
<dbReference type="Proteomes" id="UP000008068">
    <property type="component" value="Unassembled WGS sequence"/>
</dbReference>
<dbReference type="InParanoid" id="G0P6M0"/>
<feature type="compositionally biased region" description="Acidic residues" evidence="1">
    <location>
        <begin position="89"/>
        <end position="101"/>
    </location>
</feature>
<organism evidence="3">
    <name type="scientific">Caenorhabditis brenneri</name>
    <name type="common">Nematode worm</name>
    <dbReference type="NCBI Taxonomy" id="135651"/>
    <lineage>
        <taxon>Eukaryota</taxon>
        <taxon>Metazoa</taxon>
        <taxon>Ecdysozoa</taxon>
        <taxon>Nematoda</taxon>
        <taxon>Chromadorea</taxon>
        <taxon>Rhabditida</taxon>
        <taxon>Rhabditina</taxon>
        <taxon>Rhabditomorpha</taxon>
        <taxon>Rhabditoidea</taxon>
        <taxon>Rhabditidae</taxon>
        <taxon>Peloderinae</taxon>
        <taxon>Caenorhabditis</taxon>
    </lineage>
</organism>
<evidence type="ECO:0000256" key="1">
    <source>
        <dbReference type="SAM" id="MobiDB-lite"/>
    </source>
</evidence>
<proteinExistence type="predicted"/>
<reference evidence="3" key="1">
    <citation type="submission" date="2011-07" db="EMBL/GenBank/DDBJ databases">
        <authorList>
            <consortium name="Caenorhabditis brenneri Sequencing and Analysis Consortium"/>
            <person name="Wilson R.K."/>
        </authorList>
    </citation>
    <scope>NUCLEOTIDE SEQUENCE [LARGE SCALE GENOMIC DNA]</scope>
    <source>
        <strain evidence="3">PB2801</strain>
    </source>
</reference>
<dbReference type="AlphaFoldDB" id="G0P6M0"/>
<feature type="compositionally biased region" description="Basic and acidic residues" evidence="1">
    <location>
        <begin position="32"/>
        <end position="57"/>
    </location>
</feature>